<organism evidence="3 4">
    <name type="scientific">Phytohabitans maris</name>
    <dbReference type="NCBI Taxonomy" id="3071409"/>
    <lineage>
        <taxon>Bacteria</taxon>
        <taxon>Bacillati</taxon>
        <taxon>Actinomycetota</taxon>
        <taxon>Actinomycetes</taxon>
        <taxon>Micromonosporales</taxon>
        <taxon>Micromonosporaceae</taxon>
    </lineage>
</organism>
<evidence type="ECO:0000313" key="4">
    <source>
        <dbReference type="Proteomes" id="UP001230908"/>
    </source>
</evidence>
<comment type="similarity">
    <text evidence="1">Belongs to the Rv1128c/1148c/1588c/1702c/1945/3466 family.</text>
</comment>
<dbReference type="InterPro" id="IPR003870">
    <property type="entry name" value="DUF222"/>
</dbReference>
<evidence type="ECO:0000256" key="1">
    <source>
        <dbReference type="ARBA" id="ARBA00023450"/>
    </source>
</evidence>
<accession>A0ABU0ZC41</accession>
<dbReference type="Pfam" id="PF02720">
    <property type="entry name" value="DUF222"/>
    <property type="match status" value="1"/>
</dbReference>
<protein>
    <submittedName>
        <fullName evidence="3">DUF222 domain-containing protein</fullName>
    </submittedName>
</protein>
<dbReference type="Gene3D" id="1.10.30.50">
    <property type="match status" value="1"/>
</dbReference>
<dbReference type="RefSeq" id="WP_308711198.1">
    <property type="nucleotide sequence ID" value="NZ_JAVHUY010000004.1"/>
</dbReference>
<evidence type="ECO:0000259" key="2">
    <source>
        <dbReference type="SMART" id="SM00507"/>
    </source>
</evidence>
<dbReference type="CDD" id="cd00085">
    <property type="entry name" value="HNHc"/>
    <property type="match status" value="1"/>
</dbReference>
<comment type="caution">
    <text evidence="3">The sequence shown here is derived from an EMBL/GenBank/DDBJ whole genome shotgun (WGS) entry which is preliminary data.</text>
</comment>
<feature type="domain" description="HNH nuclease" evidence="2">
    <location>
        <begin position="286"/>
        <end position="338"/>
    </location>
</feature>
<dbReference type="Proteomes" id="UP001230908">
    <property type="component" value="Unassembled WGS sequence"/>
</dbReference>
<evidence type="ECO:0000313" key="3">
    <source>
        <dbReference type="EMBL" id="MDQ7903921.1"/>
    </source>
</evidence>
<dbReference type="Pfam" id="PF01844">
    <property type="entry name" value="HNH"/>
    <property type="match status" value="1"/>
</dbReference>
<dbReference type="SMART" id="SM00507">
    <property type="entry name" value="HNHc"/>
    <property type="match status" value="1"/>
</dbReference>
<reference evidence="3 4" key="1">
    <citation type="submission" date="2023-08" db="EMBL/GenBank/DDBJ databases">
        <title>Phytohabitans sansha sp. nov., isolated from marine sediment.</title>
        <authorList>
            <person name="Zhao Y."/>
            <person name="Yi K."/>
        </authorList>
    </citation>
    <scope>NUCLEOTIDE SEQUENCE [LARGE SCALE GENOMIC DNA]</scope>
    <source>
        <strain evidence="3 4">ZYX-F-186</strain>
    </source>
</reference>
<name>A0ABU0ZC41_9ACTN</name>
<gene>
    <name evidence="3" type="ORF">RB614_05220</name>
</gene>
<proteinExistence type="inferred from homology"/>
<dbReference type="InterPro" id="IPR003615">
    <property type="entry name" value="HNH_nuc"/>
</dbReference>
<dbReference type="InterPro" id="IPR002711">
    <property type="entry name" value="HNH"/>
</dbReference>
<keyword evidence="4" id="KW-1185">Reference proteome</keyword>
<dbReference type="EMBL" id="JAVHUY010000004">
    <property type="protein sequence ID" value="MDQ7903921.1"/>
    <property type="molecule type" value="Genomic_DNA"/>
</dbReference>
<sequence length="378" mass="41323">MQAVTATELHLVREIDGRNLSVTRHASATAVWLREHLRISIHSAKRLIDLAQALDERPALDAALVGGAVNAEQAAVVAAAVRDLPADLGQELVGEAETVLIGQASQFEPSILRKAGQRILTHVAPEVADAADAAALQRMETRAAQSRAFHLTRQGDGRVRVTGWLDEAGAAVVDAALDPLCAPRHDHDEPRTPAQRRADALVEVCDLATHTERLPDNGGQRPHVVVTVPYDLLHQQLGIGTLDTGGRLSAEQVRRLACDARILPAVLGGDGQVLDLGRTRRLITGPLRRALELRDRGCAFPGCDRPPRWCHAHHIRAWAEGGATTLDNSVLLCGHHHRIVHRGHWAVRLATDGRPEFVPPTYVDPRQRPRRNLYHHRT</sequence>